<evidence type="ECO:0000313" key="2">
    <source>
        <dbReference type="EMBL" id="EDV95082.1"/>
    </source>
</evidence>
<dbReference type="OrthoDB" id="7869059at2759"/>
<dbReference type="Proteomes" id="UP000001070">
    <property type="component" value="Unassembled WGS sequence"/>
</dbReference>
<dbReference type="EMBL" id="CH916373">
    <property type="protein sequence ID" value="EDV95082.1"/>
    <property type="molecule type" value="Genomic_DNA"/>
</dbReference>
<proteinExistence type="predicted"/>
<accession>B4JTJ2</accession>
<name>B4JTJ2_DROGR</name>
<dbReference type="SMR" id="B4JTJ2"/>
<protein>
    <submittedName>
        <fullName evidence="2">GH22244</fullName>
    </submittedName>
</protein>
<keyword evidence="1" id="KW-0175">Coiled coil</keyword>
<sequence>MEIDSLTNLLKAIKVELAELEAQQKKQLENVLQKQENLLAENALLKGDSKELAMLKEQYSELDEERFQLKLKLDKRIENVNALNASNEMLLNGNEKRDKTIVKYEKQLQKNLKLSSSCDSVLSSQSGTSQQQERRLGCKAIHILSALGAENTAGPWLCLRCGSNDSPINIPSYAEFRQHLMEVHKETIDPALCEHCGWRSTSDRQLQFHMYKKHQIDSLFYTFSRSAILGKDHDYDQQY</sequence>
<evidence type="ECO:0000256" key="1">
    <source>
        <dbReference type="SAM" id="Coils"/>
    </source>
</evidence>
<dbReference type="InParanoid" id="B4JTJ2"/>
<organism evidence="3">
    <name type="scientific">Drosophila grimshawi</name>
    <name type="common">Hawaiian fruit fly</name>
    <name type="synonym">Idiomyia grimshawi</name>
    <dbReference type="NCBI Taxonomy" id="7222"/>
    <lineage>
        <taxon>Eukaryota</taxon>
        <taxon>Metazoa</taxon>
        <taxon>Ecdysozoa</taxon>
        <taxon>Arthropoda</taxon>
        <taxon>Hexapoda</taxon>
        <taxon>Insecta</taxon>
        <taxon>Pterygota</taxon>
        <taxon>Neoptera</taxon>
        <taxon>Endopterygota</taxon>
        <taxon>Diptera</taxon>
        <taxon>Brachycera</taxon>
        <taxon>Muscomorpha</taxon>
        <taxon>Ephydroidea</taxon>
        <taxon>Drosophilidae</taxon>
        <taxon>Drosophila</taxon>
        <taxon>Hawaiian Drosophila</taxon>
    </lineage>
</organism>
<dbReference type="HOGENOM" id="CLU_1162205_0_0_1"/>
<dbReference type="STRING" id="7222.B4JTJ2"/>
<feature type="coiled-coil region" evidence="1">
    <location>
        <begin position="3"/>
        <end position="72"/>
    </location>
</feature>
<evidence type="ECO:0000313" key="3">
    <source>
        <dbReference type="Proteomes" id="UP000001070"/>
    </source>
</evidence>
<keyword evidence="3" id="KW-1185">Reference proteome</keyword>
<dbReference type="AlphaFoldDB" id="B4JTJ2"/>
<dbReference type="eggNOG" id="KOG1181">
    <property type="taxonomic scope" value="Eukaryota"/>
</dbReference>
<dbReference type="Gene3D" id="3.30.160.60">
    <property type="entry name" value="Classic Zinc Finger"/>
    <property type="match status" value="1"/>
</dbReference>
<dbReference type="KEGG" id="dgr:6567957"/>
<dbReference type="OMA" id="ELCGWRS"/>
<gene>
    <name evidence="2" type="primary">Dgri\GH22244</name>
    <name evidence="2" type="ORF">Dgri_GH22244</name>
</gene>
<reference evidence="2 3" key="1">
    <citation type="journal article" date="2007" name="Nature">
        <title>Evolution of genes and genomes on the Drosophila phylogeny.</title>
        <authorList>
            <consortium name="Drosophila 12 Genomes Consortium"/>
            <person name="Clark A.G."/>
            <person name="Eisen M.B."/>
            <person name="Smith D.R."/>
            <person name="Bergman C.M."/>
            <person name="Oliver B."/>
            <person name="Markow T.A."/>
            <person name="Kaufman T.C."/>
            <person name="Kellis M."/>
            <person name="Gelbart W."/>
            <person name="Iyer V.N."/>
            <person name="Pollard D.A."/>
            <person name="Sackton T.B."/>
            <person name="Larracuente A.M."/>
            <person name="Singh N.D."/>
            <person name="Abad J.P."/>
            <person name="Abt D.N."/>
            <person name="Adryan B."/>
            <person name="Aguade M."/>
            <person name="Akashi H."/>
            <person name="Anderson W.W."/>
            <person name="Aquadro C.F."/>
            <person name="Ardell D.H."/>
            <person name="Arguello R."/>
            <person name="Artieri C.G."/>
            <person name="Barbash D.A."/>
            <person name="Barker D."/>
            <person name="Barsanti P."/>
            <person name="Batterham P."/>
            <person name="Batzoglou S."/>
            <person name="Begun D."/>
            <person name="Bhutkar A."/>
            <person name="Blanco E."/>
            <person name="Bosak S.A."/>
            <person name="Bradley R.K."/>
            <person name="Brand A.D."/>
            <person name="Brent M.R."/>
            <person name="Brooks A.N."/>
            <person name="Brown R.H."/>
            <person name="Butlin R.K."/>
            <person name="Caggese C."/>
            <person name="Calvi B.R."/>
            <person name="Bernardo de Carvalho A."/>
            <person name="Caspi A."/>
            <person name="Castrezana S."/>
            <person name="Celniker S.E."/>
            <person name="Chang J.L."/>
            <person name="Chapple C."/>
            <person name="Chatterji S."/>
            <person name="Chinwalla A."/>
            <person name="Civetta A."/>
            <person name="Clifton S.W."/>
            <person name="Comeron J.M."/>
            <person name="Costello J.C."/>
            <person name="Coyne J.A."/>
            <person name="Daub J."/>
            <person name="David R.G."/>
            <person name="Delcher A.L."/>
            <person name="Delehaunty K."/>
            <person name="Do C.B."/>
            <person name="Ebling H."/>
            <person name="Edwards K."/>
            <person name="Eickbush T."/>
            <person name="Evans J.D."/>
            <person name="Filipski A."/>
            <person name="Findeiss S."/>
            <person name="Freyhult E."/>
            <person name="Fulton L."/>
            <person name="Fulton R."/>
            <person name="Garcia A.C."/>
            <person name="Gardiner A."/>
            <person name="Garfield D.A."/>
            <person name="Garvin B.E."/>
            <person name="Gibson G."/>
            <person name="Gilbert D."/>
            <person name="Gnerre S."/>
            <person name="Godfrey J."/>
            <person name="Good R."/>
            <person name="Gotea V."/>
            <person name="Gravely B."/>
            <person name="Greenberg A.J."/>
            <person name="Griffiths-Jones S."/>
            <person name="Gross S."/>
            <person name="Guigo R."/>
            <person name="Gustafson E.A."/>
            <person name="Haerty W."/>
            <person name="Hahn M.W."/>
            <person name="Halligan D.L."/>
            <person name="Halpern A.L."/>
            <person name="Halter G.M."/>
            <person name="Han M.V."/>
            <person name="Heger A."/>
            <person name="Hillier L."/>
            <person name="Hinrichs A.S."/>
            <person name="Holmes I."/>
            <person name="Hoskins R.A."/>
            <person name="Hubisz M.J."/>
            <person name="Hultmark D."/>
            <person name="Huntley M.A."/>
            <person name="Jaffe D.B."/>
            <person name="Jagadeeshan S."/>
            <person name="Jeck W.R."/>
            <person name="Johnson J."/>
            <person name="Jones C.D."/>
            <person name="Jordan W.C."/>
            <person name="Karpen G.H."/>
            <person name="Kataoka E."/>
            <person name="Keightley P.D."/>
            <person name="Kheradpour P."/>
            <person name="Kirkness E.F."/>
            <person name="Koerich L.B."/>
            <person name="Kristiansen K."/>
            <person name="Kudrna D."/>
            <person name="Kulathinal R.J."/>
            <person name="Kumar S."/>
            <person name="Kwok R."/>
            <person name="Lander E."/>
            <person name="Langley C.H."/>
            <person name="Lapoint R."/>
            <person name="Lazzaro B.P."/>
            <person name="Lee S.J."/>
            <person name="Levesque L."/>
            <person name="Li R."/>
            <person name="Lin C.F."/>
            <person name="Lin M.F."/>
            <person name="Lindblad-Toh K."/>
            <person name="Llopart A."/>
            <person name="Long M."/>
            <person name="Low L."/>
            <person name="Lozovsky E."/>
            <person name="Lu J."/>
            <person name="Luo M."/>
            <person name="Machado C.A."/>
            <person name="Makalowski W."/>
            <person name="Marzo M."/>
            <person name="Matsuda M."/>
            <person name="Matzkin L."/>
            <person name="McAllister B."/>
            <person name="McBride C.S."/>
            <person name="McKernan B."/>
            <person name="McKernan K."/>
            <person name="Mendez-Lago M."/>
            <person name="Minx P."/>
            <person name="Mollenhauer M.U."/>
            <person name="Montooth K."/>
            <person name="Mount S.M."/>
            <person name="Mu X."/>
            <person name="Myers E."/>
            <person name="Negre B."/>
            <person name="Newfeld S."/>
            <person name="Nielsen R."/>
            <person name="Noor M.A."/>
            <person name="O'Grady P."/>
            <person name="Pachter L."/>
            <person name="Papaceit M."/>
            <person name="Parisi M.J."/>
            <person name="Parisi M."/>
            <person name="Parts L."/>
            <person name="Pedersen J.S."/>
            <person name="Pesole G."/>
            <person name="Phillippy A.M."/>
            <person name="Ponting C.P."/>
            <person name="Pop M."/>
            <person name="Porcelli D."/>
            <person name="Powell J.R."/>
            <person name="Prohaska S."/>
            <person name="Pruitt K."/>
            <person name="Puig M."/>
            <person name="Quesneville H."/>
            <person name="Ram K.R."/>
            <person name="Rand D."/>
            <person name="Rasmussen M.D."/>
            <person name="Reed L.K."/>
            <person name="Reenan R."/>
            <person name="Reily A."/>
            <person name="Remington K.A."/>
            <person name="Rieger T.T."/>
            <person name="Ritchie M.G."/>
            <person name="Robin C."/>
            <person name="Rogers Y.H."/>
            <person name="Rohde C."/>
            <person name="Rozas J."/>
            <person name="Rubenfield M.J."/>
            <person name="Ruiz A."/>
            <person name="Russo S."/>
            <person name="Salzberg S.L."/>
            <person name="Sanchez-Gracia A."/>
            <person name="Saranga D.J."/>
            <person name="Sato H."/>
            <person name="Schaeffer S.W."/>
            <person name="Schatz M.C."/>
            <person name="Schlenke T."/>
            <person name="Schwartz R."/>
            <person name="Segarra C."/>
            <person name="Singh R.S."/>
            <person name="Sirot L."/>
            <person name="Sirota M."/>
            <person name="Sisneros N.B."/>
            <person name="Smith C.D."/>
            <person name="Smith T.F."/>
            <person name="Spieth J."/>
            <person name="Stage D.E."/>
            <person name="Stark A."/>
            <person name="Stephan W."/>
            <person name="Strausberg R.L."/>
            <person name="Strempel S."/>
            <person name="Sturgill D."/>
            <person name="Sutton G."/>
            <person name="Sutton G.G."/>
            <person name="Tao W."/>
            <person name="Teichmann S."/>
            <person name="Tobari Y.N."/>
            <person name="Tomimura Y."/>
            <person name="Tsolas J.M."/>
            <person name="Valente V.L."/>
            <person name="Venter E."/>
            <person name="Venter J.C."/>
            <person name="Vicario S."/>
            <person name="Vieira F.G."/>
            <person name="Vilella A.J."/>
            <person name="Villasante A."/>
            <person name="Walenz B."/>
            <person name="Wang J."/>
            <person name="Wasserman M."/>
            <person name="Watts T."/>
            <person name="Wilson D."/>
            <person name="Wilson R.K."/>
            <person name="Wing R.A."/>
            <person name="Wolfner M.F."/>
            <person name="Wong A."/>
            <person name="Wong G.K."/>
            <person name="Wu C.I."/>
            <person name="Wu G."/>
            <person name="Yamamoto D."/>
            <person name="Yang H.P."/>
            <person name="Yang S.P."/>
            <person name="Yorke J.A."/>
            <person name="Yoshida K."/>
            <person name="Zdobnov E."/>
            <person name="Zhang P."/>
            <person name="Zhang Y."/>
            <person name="Zimin A.V."/>
            <person name="Baldwin J."/>
            <person name="Abdouelleil A."/>
            <person name="Abdulkadir J."/>
            <person name="Abebe A."/>
            <person name="Abera B."/>
            <person name="Abreu J."/>
            <person name="Acer S.C."/>
            <person name="Aftuck L."/>
            <person name="Alexander A."/>
            <person name="An P."/>
            <person name="Anderson E."/>
            <person name="Anderson S."/>
            <person name="Arachi H."/>
            <person name="Azer M."/>
            <person name="Bachantsang P."/>
            <person name="Barry A."/>
            <person name="Bayul T."/>
            <person name="Berlin A."/>
            <person name="Bessette D."/>
            <person name="Bloom T."/>
            <person name="Blye J."/>
            <person name="Boguslavskiy L."/>
            <person name="Bonnet C."/>
            <person name="Boukhgalter B."/>
            <person name="Bourzgui I."/>
            <person name="Brown A."/>
            <person name="Cahill P."/>
            <person name="Channer S."/>
            <person name="Cheshatsang Y."/>
            <person name="Chuda L."/>
            <person name="Citroen M."/>
            <person name="Collymore A."/>
            <person name="Cooke P."/>
            <person name="Costello M."/>
            <person name="D'Aco K."/>
            <person name="Daza R."/>
            <person name="De Haan G."/>
            <person name="DeGray S."/>
            <person name="DeMaso C."/>
            <person name="Dhargay N."/>
            <person name="Dooley K."/>
            <person name="Dooley E."/>
            <person name="Doricent M."/>
            <person name="Dorje P."/>
            <person name="Dorjee K."/>
            <person name="Dupes A."/>
            <person name="Elong R."/>
            <person name="Falk J."/>
            <person name="Farina A."/>
            <person name="Faro S."/>
            <person name="Ferguson D."/>
            <person name="Fisher S."/>
            <person name="Foley C.D."/>
            <person name="Franke A."/>
            <person name="Friedrich D."/>
            <person name="Gadbois L."/>
            <person name="Gearin G."/>
            <person name="Gearin C.R."/>
            <person name="Giannoukos G."/>
            <person name="Goode T."/>
            <person name="Graham J."/>
            <person name="Grandbois E."/>
            <person name="Grewal S."/>
            <person name="Gyaltsen K."/>
            <person name="Hafez N."/>
            <person name="Hagos B."/>
            <person name="Hall J."/>
            <person name="Henson C."/>
            <person name="Hollinger A."/>
            <person name="Honan T."/>
            <person name="Huard M.D."/>
            <person name="Hughes L."/>
            <person name="Hurhula B."/>
            <person name="Husby M.E."/>
            <person name="Kamat A."/>
            <person name="Kanga B."/>
            <person name="Kashin S."/>
            <person name="Khazanovich D."/>
            <person name="Kisner P."/>
            <person name="Lance K."/>
            <person name="Lara M."/>
            <person name="Lee W."/>
            <person name="Lennon N."/>
            <person name="Letendre F."/>
            <person name="LeVine R."/>
            <person name="Lipovsky A."/>
            <person name="Liu X."/>
            <person name="Liu J."/>
            <person name="Liu S."/>
            <person name="Lokyitsang T."/>
            <person name="Lokyitsang Y."/>
            <person name="Lubonja R."/>
            <person name="Lui A."/>
            <person name="MacDonald P."/>
            <person name="Magnisalis V."/>
            <person name="Maru K."/>
            <person name="Matthews C."/>
            <person name="McCusker W."/>
            <person name="McDonough S."/>
            <person name="Mehta T."/>
            <person name="Meldrim J."/>
            <person name="Meneus L."/>
            <person name="Mihai O."/>
            <person name="Mihalev A."/>
            <person name="Mihova T."/>
            <person name="Mittelman R."/>
            <person name="Mlenga V."/>
            <person name="Montmayeur A."/>
            <person name="Mulrain L."/>
            <person name="Navidi A."/>
            <person name="Naylor J."/>
            <person name="Negash T."/>
            <person name="Nguyen T."/>
            <person name="Nguyen N."/>
            <person name="Nicol R."/>
            <person name="Norbu C."/>
            <person name="Norbu N."/>
            <person name="Novod N."/>
            <person name="O'Neill B."/>
            <person name="Osman S."/>
            <person name="Markiewicz E."/>
            <person name="Oyono O.L."/>
            <person name="Patti C."/>
            <person name="Phunkhang P."/>
            <person name="Pierre F."/>
            <person name="Priest M."/>
            <person name="Raghuraman S."/>
            <person name="Rege F."/>
            <person name="Reyes R."/>
            <person name="Rise C."/>
            <person name="Rogov P."/>
            <person name="Ross K."/>
            <person name="Ryan E."/>
            <person name="Settipalli S."/>
            <person name="Shea T."/>
            <person name="Sherpa N."/>
            <person name="Shi L."/>
            <person name="Shih D."/>
            <person name="Sparrow T."/>
            <person name="Spaulding J."/>
            <person name="Stalker J."/>
            <person name="Stange-Thomann N."/>
            <person name="Stavropoulos S."/>
            <person name="Stone C."/>
            <person name="Strader C."/>
            <person name="Tesfaye S."/>
            <person name="Thomson T."/>
            <person name="Thoulutsang Y."/>
            <person name="Thoulutsang D."/>
            <person name="Topham K."/>
            <person name="Topping I."/>
            <person name="Tsamla T."/>
            <person name="Vassiliev H."/>
            <person name="Vo A."/>
            <person name="Wangchuk T."/>
            <person name="Wangdi T."/>
            <person name="Weiand M."/>
            <person name="Wilkinson J."/>
            <person name="Wilson A."/>
            <person name="Yadav S."/>
            <person name="Young G."/>
            <person name="Yu Q."/>
            <person name="Zembek L."/>
            <person name="Zhong D."/>
            <person name="Zimmer A."/>
            <person name="Zwirko Z."/>
            <person name="Jaffe D.B."/>
            <person name="Alvarez P."/>
            <person name="Brockman W."/>
            <person name="Butler J."/>
            <person name="Chin C."/>
            <person name="Gnerre S."/>
            <person name="Grabherr M."/>
            <person name="Kleber M."/>
            <person name="Mauceli E."/>
            <person name="MacCallum I."/>
        </authorList>
    </citation>
    <scope>NUCLEOTIDE SEQUENCE [LARGE SCALE GENOMIC DNA]</scope>
    <source>
        <strain evidence="3">Tucson 15287-2541.00</strain>
    </source>
</reference>